<keyword evidence="2" id="KW-1185">Reference proteome</keyword>
<reference evidence="1" key="1">
    <citation type="submission" date="2021-04" db="EMBL/GenBank/DDBJ databases">
        <authorList>
            <consortium name="Wellcome Sanger Institute Data Sharing"/>
        </authorList>
    </citation>
    <scope>NUCLEOTIDE SEQUENCE [LARGE SCALE GENOMIC DNA]</scope>
</reference>
<reference evidence="1" key="2">
    <citation type="submission" date="2025-08" db="UniProtKB">
        <authorList>
            <consortium name="Ensembl"/>
        </authorList>
    </citation>
    <scope>IDENTIFICATION</scope>
</reference>
<dbReference type="InParanoid" id="A0A665WLY8"/>
<protein>
    <submittedName>
        <fullName evidence="1">Uncharacterized protein</fullName>
    </submittedName>
</protein>
<organism evidence="1 2">
    <name type="scientific">Echeneis naucrates</name>
    <name type="common">Live sharksucker</name>
    <dbReference type="NCBI Taxonomy" id="173247"/>
    <lineage>
        <taxon>Eukaryota</taxon>
        <taxon>Metazoa</taxon>
        <taxon>Chordata</taxon>
        <taxon>Craniata</taxon>
        <taxon>Vertebrata</taxon>
        <taxon>Euteleostomi</taxon>
        <taxon>Actinopterygii</taxon>
        <taxon>Neopterygii</taxon>
        <taxon>Teleostei</taxon>
        <taxon>Neoteleostei</taxon>
        <taxon>Acanthomorphata</taxon>
        <taxon>Carangaria</taxon>
        <taxon>Carangiformes</taxon>
        <taxon>Echeneidae</taxon>
        <taxon>Echeneis</taxon>
    </lineage>
</organism>
<evidence type="ECO:0000313" key="2">
    <source>
        <dbReference type="Proteomes" id="UP000472264"/>
    </source>
</evidence>
<dbReference type="Ensembl" id="ENSENLT00000046175.1">
    <property type="protein sequence ID" value="ENSENLP00000045058.1"/>
    <property type="gene ID" value="ENSENLG00000019190.1"/>
</dbReference>
<dbReference type="Proteomes" id="UP000472264">
    <property type="component" value="Chromosome 15"/>
</dbReference>
<dbReference type="AlphaFoldDB" id="A0A665WLY8"/>
<reference evidence="1" key="3">
    <citation type="submission" date="2025-09" db="UniProtKB">
        <authorList>
            <consortium name="Ensembl"/>
        </authorList>
    </citation>
    <scope>IDENTIFICATION</scope>
</reference>
<proteinExistence type="predicted"/>
<sequence>MGAFIFTTQSHTPFNLHPHSQWALEAICLPSYMNSKSREKAGAVTMSLLRCTTSLLSNWSL</sequence>
<evidence type="ECO:0000313" key="1">
    <source>
        <dbReference type="Ensembl" id="ENSENLP00000045058.1"/>
    </source>
</evidence>
<accession>A0A665WLY8</accession>
<name>A0A665WLY8_ECHNA</name>